<dbReference type="PANTHER" id="PTHR24252">
    <property type="entry name" value="ACROSIN-RELATED"/>
    <property type="match status" value="1"/>
</dbReference>
<dbReference type="SUPFAM" id="SSF50494">
    <property type="entry name" value="Trypsin-like serine proteases"/>
    <property type="match status" value="1"/>
</dbReference>
<keyword evidence="6" id="KW-1185">Reference proteome</keyword>
<reference evidence="5 6" key="1">
    <citation type="journal article" date="2023" name="Nucleic Acids Res.">
        <title>The hologenome of Daphnia magna reveals possible DNA methylation and microbiome-mediated evolution of the host genome.</title>
        <authorList>
            <person name="Chaturvedi A."/>
            <person name="Li X."/>
            <person name="Dhandapani V."/>
            <person name="Marshall H."/>
            <person name="Kissane S."/>
            <person name="Cuenca-Cambronero M."/>
            <person name="Asole G."/>
            <person name="Calvet F."/>
            <person name="Ruiz-Romero M."/>
            <person name="Marangio P."/>
            <person name="Guigo R."/>
            <person name="Rago D."/>
            <person name="Mirbahai L."/>
            <person name="Eastwood N."/>
            <person name="Colbourne J.K."/>
            <person name="Zhou J."/>
            <person name="Mallon E."/>
            <person name="Orsini L."/>
        </authorList>
    </citation>
    <scope>NUCLEOTIDE SEQUENCE [LARGE SCALE GENOMIC DNA]</scope>
    <source>
        <strain evidence="5">LRV0_1</strain>
    </source>
</reference>
<dbReference type="PROSITE" id="PS00134">
    <property type="entry name" value="TRYPSIN_HIS"/>
    <property type="match status" value="1"/>
</dbReference>
<dbReference type="InterPro" id="IPR043504">
    <property type="entry name" value="Peptidase_S1_PA_chymotrypsin"/>
</dbReference>
<comment type="caution">
    <text evidence="5">The sequence shown here is derived from an EMBL/GenBank/DDBJ whole genome shotgun (WGS) entry which is preliminary data.</text>
</comment>
<evidence type="ECO:0000256" key="3">
    <source>
        <dbReference type="SAM" id="SignalP"/>
    </source>
</evidence>
<proteinExistence type="predicted"/>
<evidence type="ECO:0000313" key="6">
    <source>
        <dbReference type="Proteomes" id="UP001234178"/>
    </source>
</evidence>
<keyword evidence="3" id="KW-0732">Signal</keyword>
<dbReference type="InterPro" id="IPR033116">
    <property type="entry name" value="TRYPSIN_SER"/>
</dbReference>
<dbReference type="InterPro" id="IPR001254">
    <property type="entry name" value="Trypsin_dom"/>
</dbReference>
<name>A0ABQ9Z542_9CRUS</name>
<dbReference type="InterPro" id="IPR001314">
    <property type="entry name" value="Peptidase_S1A"/>
</dbReference>
<feature type="chain" id="PRO_5045357317" description="Peptidase S1 domain-containing protein" evidence="3">
    <location>
        <begin position="27"/>
        <end position="476"/>
    </location>
</feature>
<dbReference type="Pfam" id="PF00089">
    <property type="entry name" value="Trypsin"/>
    <property type="match status" value="1"/>
</dbReference>
<protein>
    <recommendedName>
        <fullName evidence="4">Peptidase S1 domain-containing protein</fullName>
    </recommendedName>
</protein>
<evidence type="ECO:0000256" key="1">
    <source>
        <dbReference type="ARBA" id="ARBA00023157"/>
    </source>
</evidence>
<sequence>MTPTYCSLIAAFIAATQLLSSGFASGRVYQTDDAIIMEDDGYVDPAFLQEDQLTKDDVHAKIPHPFLLGDTAHSIVQPWAFQEKTNVMAQSSCFTTEGKFGSCASFRSCYRNSESSEVNPLTRQMSKRRTCRYVGNDGKQADGVCCSMPTIDDNDAVSGGGRRTIPMASLYDGYDSLVQPYLMASWLHYPYWRVVVPTNPVATGKSVPVWQTASGQRDTKQSSCGAGPAKTLSLDDQRIVGGNNAIKNSWPGIVALKLNGRFLCGGSLISNDKILTAAHCLSFWSMLFPRKSGLSVELGIHTVNPKSDAQLTRRVIRVVRHLGFNSNTFRNDIAILTLESPVTFTSSVSPVCLPALGSNDKYINQTATILGWGTTQQNGKKASVLQQGTVQILDNSQCKKQYQADNEIVDHMLCAAAPRTDSCQGDSGGPLLVQAAPESPWTQAAIVSYGIGCADERYPGVYTRVTSFLTWIRRYM</sequence>
<dbReference type="SMART" id="SM00020">
    <property type="entry name" value="Tryp_SPc"/>
    <property type="match status" value="1"/>
</dbReference>
<feature type="domain" description="Peptidase S1" evidence="4">
    <location>
        <begin position="239"/>
        <end position="476"/>
    </location>
</feature>
<dbReference type="PRINTS" id="PR00722">
    <property type="entry name" value="CHYMOTRYPSIN"/>
</dbReference>
<evidence type="ECO:0000256" key="2">
    <source>
        <dbReference type="RuleBase" id="RU363034"/>
    </source>
</evidence>
<keyword evidence="2" id="KW-0378">Hydrolase</keyword>
<dbReference type="Gene3D" id="2.40.10.10">
    <property type="entry name" value="Trypsin-like serine proteases"/>
    <property type="match status" value="1"/>
</dbReference>
<keyword evidence="2" id="KW-0645">Protease</keyword>
<organism evidence="5 6">
    <name type="scientific">Daphnia magna</name>
    <dbReference type="NCBI Taxonomy" id="35525"/>
    <lineage>
        <taxon>Eukaryota</taxon>
        <taxon>Metazoa</taxon>
        <taxon>Ecdysozoa</taxon>
        <taxon>Arthropoda</taxon>
        <taxon>Crustacea</taxon>
        <taxon>Branchiopoda</taxon>
        <taxon>Diplostraca</taxon>
        <taxon>Cladocera</taxon>
        <taxon>Anomopoda</taxon>
        <taxon>Daphniidae</taxon>
        <taxon>Daphnia</taxon>
    </lineage>
</organism>
<dbReference type="CDD" id="cd00190">
    <property type="entry name" value="Tryp_SPc"/>
    <property type="match status" value="1"/>
</dbReference>
<dbReference type="InterPro" id="IPR009003">
    <property type="entry name" value="Peptidase_S1_PA"/>
</dbReference>
<dbReference type="InterPro" id="IPR018114">
    <property type="entry name" value="TRYPSIN_HIS"/>
</dbReference>
<dbReference type="PROSITE" id="PS50240">
    <property type="entry name" value="TRYPSIN_DOM"/>
    <property type="match status" value="1"/>
</dbReference>
<dbReference type="PANTHER" id="PTHR24252:SF7">
    <property type="entry name" value="HYALIN"/>
    <property type="match status" value="1"/>
</dbReference>
<keyword evidence="2" id="KW-0720">Serine protease</keyword>
<feature type="signal peptide" evidence="3">
    <location>
        <begin position="1"/>
        <end position="26"/>
    </location>
</feature>
<dbReference type="PROSITE" id="PS00135">
    <property type="entry name" value="TRYPSIN_SER"/>
    <property type="match status" value="1"/>
</dbReference>
<dbReference type="Proteomes" id="UP001234178">
    <property type="component" value="Unassembled WGS sequence"/>
</dbReference>
<dbReference type="EMBL" id="JAOYFB010000002">
    <property type="protein sequence ID" value="KAK4007985.1"/>
    <property type="molecule type" value="Genomic_DNA"/>
</dbReference>
<accession>A0ABQ9Z542</accession>
<evidence type="ECO:0000259" key="4">
    <source>
        <dbReference type="PROSITE" id="PS50240"/>
    </source>
</evidence>
<gene>
    <name evidence="5" type="ORF">OUZ56_013144</name>
</gene>
<evidence type="ECO:0000313" key="5">
    <source>
        <dbReference type="EMBL" id="KAK4007985.1"/>
    </source>
</evidence>
<keyword evidence="1" id="KW-1015">Disulfide bond</keyword>